<dbReference type="Proteomes" id="UP000547058">
    <property type="component" value="Unassembled WGS sequence"/>
</dbReference>
<name>A0A7W3FK65_9GAMM</name>
<sequence>MSAELSAGARLYALIGEAVHNLPPRFVTKLERILKAQEESRRGYRPVVGLPSLQQRTPTDGSAADPRELADAWRCDLMLVDRKLRGLGAVLEVMQTAHLDVGVYDDVEEMLLGGHLVEGLLVVGRDLVASARDALRGGCG</sequence>
<evidence type="ECO:0000313" key="2">
    <source>
        <dbReference type="Proteomes" id="UP000547058"/>
    </source>
</evidence>
<dbReference type="RefSeq" id="WP_182337897.1">
    <property type="nucleotide sequence ID" value="NZ_JACGXS010000001.1"/>
</dbReference>
<dbReference type="EMBL" id="JACGXS010000001">
    <property type="protein sequence ID" value="MBA8680727.1"/>
    <property type="molecule type" value="Genomic_DNA"/>
</dbReference>
<reference evidence="1 2" key="1">
    <citation type="submission" date="2020-08" db="EMBL/GenBank/DDBJ databases">
        <title>Stenotrophomonas tumulicola JCM 30961.</title>
        <authorList>
            <person name="Deng Y."/>
        </authorList>
    </citation>
    <scope>NUCLEOTIDE SEQUENCE [LARGE SCALE GENOMIC DNA]</scope>
    <source>
        <strain evidence="1 2">JCM 30961</strain>
    </source>
</reference>
<gene>
    <name evidence="1" type="ORF">H4O11_02770</name>
</gene>
<accession>A0A7W3FK65</accession>
<keyword evidence="2" id="KW-1185">Reference proteome</keyword>
<evidence type="ECO:0000313" key="1">
    <source>
        <dbReference type="EMBL" id="MBA8680727.1"/>
    </source>
</evidence>
<comment type="caution">
    <text evidence="1">The sequence shown here is derived from an EMBL/GenBank/DDBJ whole genome shotgun (WGS) entry which is preliminary data.</text>
</comment>
<dbReference type="AlphaFoldDB" id="A0A7W3FK65"/>
<organism evidence="1 2">
    <name type="scientific">Stenotrophomonas tumulicola</name>
    <dbReference type="NCBI Taxonomy" id="1685415"/>
    <lineage>
        <taxon>Bacteria</taxon>
        <taxon>Pseudomonadati</taxon>
        <taxon>Pseudomonadota</taxon>
        <taxon>Gammaproteobacteria</taxon>
        <taxon>Lysobacterales</taxon>
        <taxon>Lysobacteraceae</taxon>
        <taxon>Stenotrophomonas</taxon>
    </lineage>
</organism>
<protein>
    <submittedName>
        <fullName evidence="1">Uncharacterized protein</fullName>
    </submittedName>
</protein>
<proteinExistence type="predicted"/>